<keyword evidence="6 9" id="KW-0186">Copper</keyword>
<dbReference type="OrthoDB" id="2015551at2759"/>
<comment type="cofactor">
    <cofactor evidence="9">
        <name>Zn(2+)</name>
        <dbReference type="ChEBI" id="CHEBI:29105"/>
    </cofactor>
    <text evidence="9">Binds 1 zinc ion per subunit.</text>
</comment>
<feature type="domain" description="Superoxide dismutase copper/zinc binding" evidence="11">
    <location>
        <begin position="46"/>
        <end position="181"/>
    </location>
</feature>
<protein>
    <recommendedName>
        <fullName evidence="9">Superoxide dismutase [Cu-Zn]</fullName>
        <ecNumber evidence="9">1.15.1.1</ecNumber>
    </recommendedName>
</protein>
<name>S2KGD4_MUCC1</name>
<sequence length="204" mass="20959">MKFSIAAITTAFVASAFSSVNCKPTPYMQHGPTSAIVYLTGPNATVSGTVTFNQPDPHSATQIFANLTGLTEGKHGLHVHELGDLSNGCASLGPHYNPFNHTHGGPEGKQRHAGDFGNIIANADGTATLSLTIDTVHLSGPFSILGRGVVLHSGEDDLGLGNSPLSNTTGNSGDRSACGVIGCKLHITTSENPVLTCNLDASIA</sequence>
<keyword evidence="7" id="KW-1015">Disulfide bond</keyword>
<keyword evidence="13" id="KW-1185">Reference proteome</keyword>
<dbReference type="OMA" id="CGTIWIK"/>
<feature type="signal peptide" evidence="10">
    <location>
        <begin position="1"/>
        <end position="22"/>
    </location>
</feature>
<evidence type="ECO:0000259" key="11">
    <source>
        <dbReference type="Pfam" id="PF00080"/>
    </source>
</evidence>
<dbReference type="PRINTS" id="PR00068">
    <property type="entry name" value="CUZNDISMTASE"/>
</dbReference>
<dbReference type="PROSITE" id="PS00332">
    <property type="entry name" value="SOD_CU_ZN_2"/>
    <property type="match status" value="1"/>
</dbReference>
<dbReference type="InterPro" id="IPR001424">
    <property type="entry name" value="SOD_Cu_Zn_dom"/>
</dbReference>
<keyword evidence="3 9" id="KW-0862">Zinc</keyword>
<dbReference type="FunFam" id="2.60.40.200:FF:000013">
    <property type="entry name" value="Superoxide dismutase [Cu-Zn]"/>
    <property type="match status" value="1"/>
</dbReference>
<dbReference type="EMBL" id="KE123909">
    <property type="protein sequence ID" value="EPB91450.1"/>
    <property type="molecule type" value="Genomic_DNA"/>
</dbReference>
<dbReference type="Gene3D" id="2.60.40.200">
    <property type="entry name" value="Superoxide dismutase, copper/zinc binding domain"/>
    <property type="match status" value="1"/>
</dbReference>
<evidence type="ECO:0000256" key="3">
    <source>
        <dbReference type="ARBA" id="ARBA00022833"/>
    </source>
</evidence>
<evidence type="ECO:0000256" key="4">
    <source>
        <dbReference type="ARBA" id="ARBA00022862"/>
    </source>
</evidence>
<dbReference type="Pfam" id="PF00080">
    <property type="entry name" value="Sod_Cu"/>
    <property type="match status" value="1"/>
</dbReference>
<dbReference type="InterPro" id="IPR018152">
    <property type="entry name" value="SOD_Cu/Zn_BS"/>
</dbReference>
<dbReference type="CDD" id="cd00305">
    <property type="entry name" value="Cu-Zn_Superoxide_Dismutase"/>
    <property type="match status" value="1"/>
</dbReference>
<keyword evidence="4" id="KW-0049">Antioxidant</keyword>
<comment type="cofactor">
    <cofactor evidence="9">
        <name>Cu cation</name>
        <dbReference type="ChEBI" id="CHEBI:23378"/>
    </cofactor>
    <text evidence="9">Binds 1 copper ion per subunit.</text>
</comment>
<dbReference type="InterPro" id="IPR024134">
    <property type="entry name" value="SOD_Cu/Zn_/chaperone"/>
</dbReference>
<dbReference type="AlphaFoldDB" id="S2KGD4"/>
<organism evidence="12 13">
    <name type="scientific">Mucor circinelloides f. circinelloides (strain 1006PhL)</name>
    <name type="common">Mucormycosis agent</name>
    <name type="synonym">Calyptromyces circinelloides</name>
    <dbReference type="NCBI Taxonomy" id="1220926"/>
    <lineage>
        <taxon>Eukaryota</taxon>
        <taxon>Fungi</taxon>
        <taxon>Fungi incertae sedis</taxon>
        <taxon>Mucoromycota</taxon>
        <taxon>Mucoromycotina</taxon>
        <taxon>Mucoromycetes</taxon>
        <taxon>Mucorales</taxon>
        <taxon>Mucorineae</taxon>
        <taxon>Mucoraceae</taxon>
        <taxon>Mucor</taxon>
    </lineage>
</organism>
<dbReference type="eggNOG" id="KOG0441">
    <property type="taxonomic scope" value="Eukaryota"/>
</dbReference>
<dbReference type="STRING" id="1220926.S2KGD4"/>
<reference evidence="13" key="1">
    <citation type="submission" date="2013-05" db="EMBL/GenBank/DDBJ databases">
        <title>The Genome sequence of Mucor circinelloides f. circinelloides 1006PhL.</title>
        <authorList>
            <consortium name="The Broad Institute Genomics Platform"/>
            <person name="Cuomo C."/>
            <person name="Earl A."/>
            <person name="Findley K."/>
            <person name="Lee S.C."/>
            <person name="Walker B."/>
            <person name="Young S."/>
            <person name="Zeng Q."/>
            <person name="Gargeya S."/>
            <person name="Fitzgerald M."/>
            <person name="Haas B."/>
            <person name="Abouelleil A."/>
            <person name="Allen A.W."/>
            <person name="Alvarado L."/>
            <person name="Arachchi H.M."/>
            <person name="Berlin A.M."/>
            <person name="Chapman S.B."/>
            <person name="Gainer-Dewar J."/>
            <person name="Goldberg J."/>
            <person name="Griggs A."/>
            <person name="Gujja S."/>
            <person name="Hansen M."/>
            <person name="Howarth C."/>
            <person name="Imamovic A."/>
            <person name="Ireland A."/>
            <person name="Larimer J."/>
            <person name="McCowan C."/>
            <person name="Murphy C."/>
            <person name="Pearson M."/>
            <person name="Poon T.W."/>
            <person name="Priest M."/>
            <person name="Roberts A."/>
            <person name="Saif S."/>
            <person name="Shea T."/>
            <person name="Sisk P."/>
            <person name="Sykes S."/>
            <person name="Wortman J."/>
            <person name="Nusbaum C."/>
            <person name="Birren B."/>
        </authorList>
    </citation>
    <scope>NUCLEOTIDE SEQUENCE [LARGE SCALE GENOMIC DNA]</scope>
    <source>
        <strain evidence="13">1006PhL</strain>
    </source>
</reference>
<evidence type="ECO:0000256" key="2">
    <source>
        <dbReference type="ARBA" id="ARBA00022723"/>
    </source>
</evidence>
<keyword evidence="2 9" id="KW-0479">Metal-binding</keyword>
<proteinExistence type="inferred from homology"/>
<gene>
    <name evidence="12" type="ORF">HMPREF1544_01772</name>
</gene>
<dbReference type="VEuPathDB" id="FungiDB:HMPREF1544_01772"/>
<evidence type="ECO:0000256" key="8">
    <source>
        <dbReference type="ARBA" id="ARBA00049204"/>
    </source>
</evidence>
<dbReference type="InParanoid" id="S2KGD4"/>
<evidence type="ECO:0000256" key="6">
    <source>
        <dbReference type="ARBA" id="ARBA00023008"/>
    </source>
</evidence>
<evidence type="ECO:0000256" key="7">
    <source>
        <dbReference type="ARBA" id="ARBA00023157"/>
    </source>
</evidence>
<evidence type="ECO:0000313" key="13">
    <source>
        <dbReference type="Proteomes" id="UP000014254"/>
    </source>
</evidence>
<evidence type="ECO:0000313" key="12">
    <source>
        <dbReference type="EMBL" id="EPB91450.1"/>
    </source>
</evidence>
<evidence type="ECO:0000256" key="1">
    <source>
        <dbReference type="ARBA" id="ARBA00010457"/>
    </source>
</evidence>
<comment type="similarity">
    <text evidence="1 9">Belongs to the Cu-Zn superoxide dismutase family.</text>
</comment>
<dbReference type="PANTHER" id="PTHR10003">
    <property type="entry name" value="SUPEROXIDE DISMUTASE CU-ZN -RELATED"/>
    <property type="match status" value="1"/>
</dbReference>
<accession>S2KGD4</accession>
<feature type="chain" id="PRO_5004509986" description="Superoxide dismutase [Cu-Zn]" evidence="10">
    <location>
        <begin position="23"/>
        <end position="204"/>
    </location>
</feature>
<comment type="catalytic activity">
    <reaction evidence="8 9">
        <text>2 superoxide + 2 H(+) = H2O2 + O2</text>
        <dbReference type="Rhea" id="RHEA:20696"/>
        <dbReference type="ChEBI" id="CHEBI:15378"/>
        <dbReference type="ChEBI" id="CHEBI:15379"/>
        <dbReference type="ChEBI" id="CHEBI:16240"/>
        <dbReference type="ChEBI" id="CHEBI:18421"/>
        <dbReference type="EC" id="1.15.1.1"/>
    </reaction>
</comment>
<dbReference type="SUPFAM" id="SSF49329">
    <property type="entry name" value="Cu,Zn superoxide dismutase-like"/>
    <property type="match status" value="1"/>
</dbReference>
<dbReference type="EC" id="1.15.1.1" evidence="9"/>
<dbReference type="InterPro" id="IPR036423">
    <property type="entry name" value="SOD-like_Cu/Zn_dom_sf"/>
</dbReference>
<dbReference type="GO" id="GO:0005507">
    <property type="term" value="F:copper ion binding"/>
    <property type="evidence" value="ECO:0007669"/>
    <property type="project" value="InterPro"/>
</dbReference>
<keyword evidence="10" id="KW-0732">Signal</keyword>
<evidence type="ECO:0000256" key="9">
    <source>
        <dbReference type="RuleBase" id="RU000393"/>
    </source>
</evidence>
<comment type="function">
    <text evidence="9">Destroys radicals which are normally produced within the cells and which are toxic to biological systems.</text>
</comment>
<keyword evidence="5 9" id="KW-0560">Oxidoreductase</keyword>
<evidence type="ECO:0000256" key="5">
    <source>
        <dbReference type="ARBA" id="ARBA00023002"/>
    </source>
</evidence>
<dbReference type="GO" id="GO:0004784">
    <property type="term" value="F:superoxide dismutase activity"/>
    <property type="evidence" value="ECO:0007669"/>
    <property type="project" value="UniProtKB-EC"/>
</dbReference>
<evidence type="ECO:0000256" key="10">
    <source>
        <dbReference type="SAM" id="SignalP"/>
    </source>
</evidence>
<dbReference type="Proteomes" id="UP000014254">
    <property type="component" value="Unassembled WGS sequence"/>
</dbReference>